<dbReference type="Pfam" id="PF01345">
    <property type="entry name" value="DUF11"/>
    <property type="match status" value="1"/>
</dbReference>
<evidence type="ECO:0000313" key="3">
    <source>
        <dbReference type="EMBL" id="MCF2526543.1"/>
    </source>
</evidence>
<accession>A0AA41TX74</accession>
<sequence>MRRKTALLAAIPPLLALGLAGPGTAQAQPQIGGTVKIIVDAHGPLIGDSSNVIYDVDVKNEGKAKATGLVLRAVSRACYSTDVVNNSECDERNREYFYVADLNPGEVASFPYQIKLTDDDAAQLRTTIRVVEVDQTNTGSAGGCQTLVDIDDSCVVLVHSIQE</sequence>
<dbReference type="Proteomes" id="UP001165378">
    <property type="component" value="Unassembled WGS sequence"/>
</dbReference>
<evidence type="ECO:0000256" key="1">
    <source>
        <dbReference type="SAM" id="SignalP"/>
    </source>
</evidence>
<dbReference type="InterPro" id="IPR001434">
    <property type="entry name" value="OmcB-like_DUF11"/>
</dbReference>
<organism evidence="3 4">
    <name type="scientific">Yinghuangia soli</name>
    <dbReference type="NCBI Taxonomy" id="2908204"/>
    <lineage>
        <taxon>Bacteria</taxon>
        <taxon>Bacillati</taxon>
        <taxon>Actinomycetota</taxon>
        <taxon>Actinomycetes</taxon>
        <taxon>Kitasatosporales</taxon>
        <taxon>Streptomycetaceae</taxon>
        <taxon>Yinghuangia</taxon>
    </lineage>
</organism>
<comment type="caution">
    <text evidence="3">The sequence shown here is derived from an EMBL/GenBank/DDBJ whole genome shotgun (WGS) entry which is preliminary data.</text>
</comment>
<dbReference type="EMBL" id="JAKFHA010000002">
    <property type="protein sequence ID" value="MCF2526543.1"/>
    <property type="molecule type" value="Genomic_DNA"/>
</dbReference>
<proteinExistence type="predicted"/>
<protein>
    <recommendedName>
        <fullName evidence="2">DUF11 domain-containing protein</fullName>
    </recommendedName>
</protein>
<keyword evidence="1" id="KW-0732">Signal</keyword>
<dbReference type="RefSeq" id="WP_235050651.1">
    <property type="nucleotide sequence ID" value="NZ_JAKFHA010000002.1"/>
</dbReference>
<keyword evidence="4" id="KW-1185">Reference proteome</keyword>
<evidence type="ECO:0000313" key="4">
    <source>
        <dbReference type="Proteomes" id="UP001165378"/>
    </source>
</evidence>
<name>A0AA41TX74_9ACTN</name>
<evidence type="ECO:0000259" key="2">
    <source>
        <dbReference type="Pfam" id="PF01345"/>
    </source>
</evidence>
<feature type="domain" description="DUF11" evidence="2">
    <location>
        <begin position="38"/>
        <end position="134"/>
    </location>
</feature>
<reference evidence="3" key="1">
    <citation type="submission" date="2022-01" db="EMBL/GenBank/DDBJ databases">
        <title>Genome-Based Taxonomic Classification of the Phylum Actinobacteria.</title>
        <authorList>
            <person name="Gao Y."/>
        </authorList>
    </citation>
    <scope>NUCLEOTIDE SEQUENCE</scope>
    <source>
        <strain evidence="3">KLBMP 8922</strain>
    </source>
</reference>
<feature type="signal peptide" evidence="1">
    <location>
        <begin position="1"/>
        <end position="27"/>
    </location>
</feature>
<gene>
    <name evidence="3" type="ORF">LZ495_04810</name>
</gene>
<dbReference type="AlphaFoldDB" id="A0AA41TX74"/>
<feature type="chain" id="PRO_5041349988" description="DUF11 domain-containing protein" evidence="1">
    <location>
        <begin position="28"/>
        <end position="163"/>
    </location>
</feature>